<dbReference type="InterPro" id="IPR048874">
    <property type="entry name" value="Ribosomal_bL31m_N"/>
</dbReference>
<organism evidence="3 4">
    <name type="scientific">Pseudogymnoascus verrucosus</name>
    <dbReference type="NCBI Taxonomy" id="342668"/>
    <lineage>
        <taxon>Eukaryota</taxon>
        <taxon>Fungi</taxon>
        <taxon>Dikarya</taxon>
        <taxon>Ascomycota</taxon>
        <taxon>Pezizomycotina</taxon>
        <taxon>Leotiomycetes</taxon>
        <taxon>Thelebolales</taxon>
        <taxon>Thelebolaceae</taxon>
        <taxon>Pseudogymnoascus</taxon>
    </lineage>
</organism>
<dbReference type="GO" id="GO:0003735">
    <property type="term" value="F:structural constituent of ribosome"/>
    <property type="evidence" value="ECO:0007669"/>
    <property type="project" value="InterPro"/>
</dbReference>
<evidence type="ECO:0000256" key="1">
    <source>
        <dbReference type="SAM" id="MobiDB-lite"/>
    </source>
</evidence>
<dbReference type="STRING" id="342668.A0A1B8GVQ4"/>
<dbReference type="PANTHER" id="PTHR28174">
    <property type="entry name" value="54S RIBOSOMAL PROTEIN L36, MITOCHONDRIAL"/>
    <property type="match status" value="1"/>
</dbReference>
<reference evidence="3 4" key="1">
    <citation type="submission" date="2016-03" db="EMBL/GenBank/DDBJ databases">
        <title>Comparative genomics of Pseudogymnoascus destructans, the fungus causing white-nose syndrome of bats.</title>
        <authorList>
            <person name="Palmer J.M."/>
            <person name="Drees K.P."/>
            <person name="Foster J.T."/>
            <person name="Lindner D.L."/>
        </authorList>
    </citation>
    <scope>NUCLEOTIDE SEQUENCE [LARGE SCALE GENOMIC DNA]</scope>
    <source>
        <strain evidence="3 4">UAMH 10579</strain>
    </source>
</reference>
<reference evidence="4" key="2">
    <citation type="journal article" date="2018" name="Nat. Commun.">
        <title>Extreme sensitivity to ultraviolet light in the fungal pathogen causing white-nose syndrome of bats.</title>
        <authorList>
            <person name="Palmer J.M."/>
            <person name="Drees K.P."/>
            <person name="Foster J.T."/>
            <person name="Lindner D.L."/>
        </authorList>
    </citation>
    <scope>NUCLEOTIDE SEQUENCE [LARGE SCALE GENOMIC DNA]</scope>
    <source>
        <strain evidence="4">UAMH 10579</strain>
    </source>
</reference>
<dbReference type="GO" id="GO:0032543">
    <property type="term" value="P:mitochondrial translation"/>
    <property type="evidence" value="ECO:0007669"/>
    <property type="project" value="InterPro"/>
</dbReference>
<evidence type="ECO:0000313" key="3">
    <source>
        <dbReference type="EMBL" id="OBT99898.1"/>
    </source>
</evidence>
<name>A0A1B8GVQ4_9PEZI</name>
<dbReference type="OrthoDB" id="5587740at2759"/>
<dbReference type="Proteomes" id="UP000091956">
    <property type="component" value="Unassembled WGS sequence"/>
</dbReference>
<dbReference type="GO" id="GO:0005762">
    <property type="term" value="C:mitochondrial large ribosomal subunit"/>
    <property type="evidence" value="ECO:0007669"/>
    <property type="project" value="InterPro"/>
</dbReference>
<keyword evidence="4" id="KW-1185">Reference proteome</keyword>
<dbReference type="EMBL" id="KV460211">
    <property type="protein sequence ID" value="OBT99898.1"/>
    <property type="molecule type" value="Genomic_DNA"/>
</dbReference>
<dbReference type="Pfam" id="PF21492">
    <property type="entry name" value="bL31_N"/>
    <property type="match status" value="1"/>
</dbReference>
<protein>
    <recommendedName>
        <fullName evidence="2">Ribosomal protein bL31m N-terminal domain-containing protein</fullName>
    </recommendedName>
</protein>
<dbReference type="RefSeq" id="XP_018133631.1">
    <property type="nucleotide sequence ID" value="XM_018271547.2"/>
</dbReference>
<dbReference type="Gene3D" id="6.20.130.10">
    <property type="match status" value="1"/>
</dbReference>
<proteinExistence type="predicted"/>
<evidence type="ECO:0000313" key="4">
    <source>
        <dbReference type="Proteomes" id="UP000091956"/>
    </source>
</evidence>
<dbReference type="InterPro" id="IPR034600">
    <property type="entry name" value="Ribosomal_bL31m"/>
</dbReference>
<dbReference type="GeneID" id="28835419"/>
<evidence type="ECO:0000259" key="2">
    <source>
        <dbReference type="Pfam" id="PF21492"/>
    </source>
</evidence>
<gene>
    <name evidence="3" type="ORF">VE01_02033</name>
</gene>
<feature type="domain" description="Ribosomal protein bL31m N-terminal" evidence="2">
    <location>
        <begin position="33"/>
        <end position="79"/>
    </location>
</feature>
<feature type="compositionally biased region" description="Polar residues" evidence="1">
    <location>
        <begin position="51"/>
        <end position="60"/>
    </location>
</feature>
<dbReference type="PANTHER" id="PTHR28174:SF1">
    <property type="entry name" value="LARGE RIBOSOMAL SUBUNIT PROTEIN BL31M"/>
    <property type="match status" value="1"/>
</dbReference>
<accession>A0A1B8GVQ4</accession>
<dbReference type="AlphaFoldDB" id="A0A1B8GVQ4"/>
<feature type="region of interest" description="Disordered" evidence="1">
    <location>
        <begin position="51"/>
        <end position="76"/>
    </location>
</feature>
<sequence length="151" mass="16784">MASLPSHALRRATLSPISSTCASNQVRHASLQKRPHRPYTFTQLITLSDGSTYTQRTTSPAPIYKSTKDSRNHPLWQPSMASLRNVEEDEAGRLRAFRERFGRGWDVEGGEEGAEGEGEQEDTMMDLISGFKGVQVTADQMKGHTAKGNKY</sequence>